<dbReference type="Proteomes" id="UP000037982">
    <property type="component" value="Unassembled WGS sequence"/>
</dbReference>
<dbReference type="RefSeq" id="WP_053924679.1">
    <property type="nucleotide sequence ID" value="NZ_LGKG01000137.1"/>
</dbReference>
<dbReference type="PATRIC" id="fig|66876.3.peg.3959"/>
<protein>
    <submittedName>
        <fullName evidence="2">Uncharacterized protein</fullName>
    </submittedName>
</protein>
<evidence type="ECO:0000313" key="2">
    <source>
        <dbReference type="EMBL" id="KPC62662.1"/>
    </source>
</evidence>
<organism evidence="2 3">
    <name type="scientific">Streptomyces chattanoogensis</name>
    <dbReference type="NCBI Taxonomy" id="66876"/>
    <lineage>
        <taxon>Bacteria</taxon>
        <taxon>Bacillati</taxon>
        <taxon>Actinomycetota</taxon>
        <taxon>Actinomycetes</taxon>
        <taxon>Kitasatosporales</taxon>
        <taxon>Streptomycetaceae</taxon>
        <taxon>Streptomyces</taxon>
    </lineage>
</organism>
<gene>
    <name evidence="2" type="ORF">ADL29_18115</name>
</gene>
<evidence type="ECO:0000256" key="1">
    <source>
        <dbReference type="SAM" id="MobiDB-lite"/>
    </source>
</evidence>
<dbReference type="AlphaFoldDB" id="A0A0N0GZE1"/>
<comment type="caution">
    <text evidence="2">The sequence shown here is derived from an EMBL/GenBank/DDBJ whole genome shotgun (WGS) entry which is preliminary data.</text>
</comment>
<keyword evidence="3" id="KW-1185">Reference proteome</keyword>
<accession>A0A0N0GZE1</accession>
<evidence type="ECO:0000313" key="3">
    <source>
        <dbReference type="Proteomes" id="UP000037982"/>
    </source>
</evidence>
<reference evidence="3" key="1">
    <citation type="submission" date="2015-07" db="EMBL/GenBank/DDBJ databases">
        <authorList>
            <person name="Ju K.-S."/>
            <person name="Doroghazi J.R."/>
            <person name="Metcalf W.W."/>
        </authorList>
    </citation>
    <scope>NUCLEOTIDE SEQUENCE [LARGE SCALE GENOMIC DNA]</scope>
    <source>
        <strain evidence="3">NRRL ISP-5002</strain>
    </source>
</reference>
<name>A0A0N0GZE1_9ACTN</name>
<feature type="region of interest" description="Disordered" evidence="1">
    <location>
        <begin position="182"/>
        <end position="235"/>
    </location>
</feature>
<proteinExistence type="predicted"/>
<sequence>MALADRIVTLGRDAHSGEVLARGGDPEAHSILQRTGFVPIVRPHETYHRLPTGLEEAEEKRLATRAVARLRAVRYHVDCDPDFDTQLREPHYLPLGASVAHLSERIRAATTTDEVADALTELTAAHDGVLAALDDVLAATAEFCQDLGHSADPATARRLRYLAESRLDVIRSDLSHLRNELADRHEPHPQRTACSAEVAPDEPEASAVCVCPPTSRITTTPSPPPATSGPAARRR</sequence>
<dbReference type="EMBL" id="LGKG01000137">
    <property type="protein sequence ID" value="KPC62662.1"/>
    <property type="molecule type" value="Genomic_DNA"/>
</dbReference>